<keyword evidence="2" id="KW-0472">Membrane</keyword>
<protein>
    <submittedName>
        <fullName evidence="3">Uncharacterized protein</fullName>
    </submittedName>
</protein>
<sequence length="182" mass="21302">MLEWRKKMTEEMILNWALFAGIIASFGAIVKIIYDNRTLSNGQKDIKNQSQRLKDELDRDHQTILSKQDKANLSLATLDTRVEYIKGSIEESNRRLESLNGSEKEARQAADSVVRFIEKTQERRLRAEQQYRQLLTQVQQLESQVEQLKEENRNLAQQLNQLKPPTRQLHRDRGHSDRGMSL</sequence>
<dbReference type="AlphaFoldDB" id="F3UZX4"/>
<keyword evidence="2" id="KW-0812">Transmembrane</keyword>
<name>F3UZX4_STRSA</name>
<organism evidence="3 4">
    <name type="scientific">Streptococcus sanguinis SK49</name>
    <dbReference type="NCBI Taxonomy" id="888808"/>
    <lineage>
        <taxon>Bacteria</taxon>
        <taxon>Bacillati</taxon>
        <taxon>Bacillota</taxon>
        <taxon>Bacilli</taxon>
        <taxon>Lactobacillales</taxon>
        <taxon>Streptococcaceae</taxon>
        <taxon>Streptococcus</taxon>
    </lineage>
</organism>
<evidence type="ECO:0000313" key="3">
    <source>
        <dbReference type="EMBL" id="EGJ36177.1"/>
    </source>
</evidence>
<keyword evidence="2" id="KW-1133">Transmembrane helix</keyword>
<proteinExistence type="predicted"/>
<evidence type="ECO:0000313" key="4">
    <source>
        <dbReference type="Proteomes" id="UP000006459"/>
    </source>
</evidence>
<dbReference type="PATRIC" id="fig|888808.3.peg.2024"/>
<dbReference type="EMBL" id="AFFO01000016">
    <property type="protein sequence ID" value="EGJ36177.1"/>
    <property type="molecule type" value="Genomic_DNA"/>
</dbReference>
<evidence type="ECO:0000256" key="1">
    <source>
        <dbReference type="SAM" id="MobiDB-lite"/>
    </source>
</evidence>
<accession>F3UZX4</accession>
<feature type="region of interest" description="Disordered" evidence="1">
    <location>
        <begin position="158"/>
        <end position="182"/>
    </location>
</feature>
<evidence type="ECO:0000256" key="2">
    <source>
        <dbReference type="SAM" id="Phobius"/>
    </source>
</evidence>
<dbReference type="SUPFAM" id="SSF57997">
    <property type="entry name" value="Tropomyosin"/>
    <property type="match status" value="1"/>
</dbReference>
<reference evidence="3 4" key="1">
    <citation type="submission" date="2011-03" db="EMBL/GenBank/DDBJ databases">
        <authorList>
            <person name="Muzny D."/>
            <person name="Qin X."/>
            <person name="Deng J."/>
            <person name="Jiang H."/>
            <person name="Liu Y."/>
            <person name="Qu J."/>
            <person name="Song X.-Z."/>
            <person name="Zhang L."/>
            <person name="Thornton R."/>
            <person name="Coyle M."/>
            <person name="Francisco L."/>
            <person name="Jackson L."/>
            <person name="Javaid M."/>
            <person name="Korchina V."/>
            <person name="Kovar C."/>
            <person name="Mata R."/>
            <person name="Mathew T."/>
            <person name="Ngo R."/>
            <person name="Nguyen L."/>
            <person name="Nguyen N."/>
            <person name="Okwuonu G."/>
            <person name="Ongeri F."/>
            <person name="Pham C."/>
            <person name="Simmons D."/>
            <person name="Wilczek-Boney K."/>
            <person name="Hale W."/>
            <person name="Jakkamsetti A."/>
            <person name="Pham P."/>
            <person name="Ruth R."/>
            <person name="San Lucas F."/>
            <person name="Warren J."/>
            <person name="Zhang J."/>
            <person name="Zhao Z."/>
            <person name="Zhou C."/>
            <person name="Zhu D."/>
            <person name="Lee S."/>
            <person name="Bess C."/>
            <person name="Blankenburg K."/>
            <person name="Forbes L."/>
            <person name="Fu Q."/>
            <person name="Gubbala S."/>
            <person name="Hirani K."/>
            <person name="Jayaseelan J.C."/>
            <person name="Lara F."/>
            <person name="Munidasa M."/>
            <person name="Palculict T."/>
            <person name="Patil S."/>
            <person name="Pu L.-L."/>
            <person name="Saada N."/>
            <person name="Tang L."/>
            <person name="Weissenberger G."/>
            <person name="Zhu Y."/>
            <person name="Hemphill L."/>
            <person name="Shang Y."/>
            <person name="Youmans B."/>
            <person name="Ayvaz T."/>
            <person name="Ross M."/>
            <person name="Santibanez J."/>
            <person name="Aqrawi P."/>
            <person name="Gross S."/>
            <person name="Joshi V."/>
            <person name="Fowler G."/>
            <person name="Nazareth L."/>
            <person name="Reid J."/>
            <person name="Worley K."/>
            <person name="Petrosino J."/>
            <person name="Highlander S."/>
            <person name="Gibbs R."/>
        </authorList>
    </citation>
    <scope>NUCLEOTIDE SEQUENCE [LARGE SCALE GENOMIC DNA]</scope>
    <source>
        <strain evidence="3 4">SK49</strain>
    </source>
</reference>
<feature type="compositionally biased region" description="Basic and acidic residues" evidence="1">
    <location>
        <begin position="169"/>
        <end position="182"/>
    </location>
</feature>
<feature type="transmembrane region" description="Helical" evidence="2">
    <location>
        <begin position="12"/>
        <end position="34"/>
    </location>
</feature>
<dbReference type="HOGENOM" id="CLU_1481249_0_0_9"/>
<dbReference type="Proteomes" id="UP000006459">
    <property type="component" value="Unassembled WGS sequence"/>
</dbReference>
<gene>
    <name evidence="3" type="ORF">HMPREF9380_2064</name>
</gene>
<comment type="caution">
    <text evidence="3">The sequence shown here is derived from an EMBL/GenBank/DDBJ whole genome shotgun (WGS) entry which is preliminary data.</text>
</comment>